<dbReference type="InterPro" id="IPR052893">
    <property type="entry name" value="TCS_response_regulator"/>
</dbReference>
<dbReference type="EMBL" id="JAQOUE010000001">
    <property type="protein sequence ID" value="MDT7043636.1"/>
    <property type="molecule type" value="Genomic_DNA"/>
</dbReference>
<gene>
    <name evidence="3" type="ORF">PPG34_14860</name>
</gene>
<evidence type="ECO:0000256" key="1">
    <source>
        <dbReference type="PROSITE-ProRule" id="PRU00169"/>
    </source>
</evidence>
<accession>A0ABU3KB52</accession>
<reference evidence="3 4" key="1">
    <citation type="journal article" date="2023" name="ISME J.">
        <title>Cultivation and genomic characterization of novel and ubiquitous marine nitrite-oxidizing bacteria from the Nitrospirales.</title>
        <authorList>
            <person name="Mueller A.J."/>
            <person name="Daebeler A."/>
            <person name="Herbold C.W."/>
            <person name="Kirkegaard R.H."/>
            <person name="Daims H."/>
        </authorList>
    </citation>
    <scope>NUCLEOTIDE SEQUENCE [LARGE SCALE GENOMIC DNA]</scope>
    <source>
        <strain evidence="3 4">EB</strain>
    </source>
</reference>
<dbReference type="Gene3D" id="3.40.50.2300">
    <property type="match status" value="1"/>
</dbReference>
<sequence length="168" mass="19212">MKMSHLATMSIENPSRTILMADDDPDDCLLTQDAWEEYGCPHALKFVRDGEELLDYLHRRGKFSDTEDFPLPGMILLDLNMPRKNGHQALKEIRDHEIFRHIPVVVMTTSIDEEDTCRTYALGANACMTKPRSAQEFHTIVGALSQYWTNMVELPYGSDKPAWDSLSH</sequence>
<evidence type="ECO:0000313" key="4">
    <source>
        <dbReference type="Proteomes" id="UP001250932"/>
    </source>
</evidence>
<proteinExistence type="predicted"/>
<comment type="caution">
    <text evidence="3">The sequence shown here is derived from an EMBL/GenBank/DDBJ whole genome shotgun (WGS) entry which is preliminary data.</text>
</comment>
<dbReference type="SMART" id="SM00448">
    <property type="entry name" value="REC"/>
    <property type="match status" value="1"/>
</dbReference>
<protein>
    <submittedName>
        <fullName evidence="3">Response regulator</fullName>
    </submittedName>
</protein>
<dbReference type="SUPFAM" id="SSF52172">
    <property type="entry name" value="CheY-like"/>
    <property type="match status" value="1"/>
</dbReference>
<organism evidence="3 4">
    <name type="scientific">Candidatus Nitronereus thalassa</name>
    <dbReference type="NCBI Taxonomy" id="3020898"/>
    <lineage>
        <taxon>Bacteria</taxon>
        <taxon>Pseudomonadati</taxon>
        <taxon>Nitrospirota</taxon>
        <taxon>Nitrospiria</taxon>
        <taxon>Nitrospirales</taxon>
        <taxon>Nitrospiraceae</taxon>
        <taxon>Candidatus Nitronereus</taxon>
    </lineage>
</organism>
<dbReference type="Pfam" id="PF00072">
    <property type="entry name" value="Response_reg"/>
    <property type="match status" value="1"/>
</dbReference>
<feature type="modified residue" description="4-aspartylphosphate" evidence="1">
    <location>
        <position position="78"/>
    </location>
</feature>
<evidence type="ECO:0000313" key="3">
    <source>
        <dbReference type="EMBL" id="MDT7043636.1"/>
    </source>
</evidence>
<dbReference type="InterPro" id="IPR001789">
    <property type="entry name" value="Sig_transdc_resp-reg_receiver"/>
</dbReference>
<name>A0ABU3KB52_9BACT</name>
<keyword evidence="4" id="KW-1185">Reference proteome</keyword>
<dbReference type="RefSeq" id="WP_313834202.1">
    <property type="nucleotide sequence ID" value="NZ_JAQOUE010000001.1"/>
</dbReference>
<dbReference type="InterPro" id="IPR011006">
    <property type="entry name" value="CheY-like_superfamily"/>
</dbReference>
<dbReference type="CDD" id="cd17557">
    <property type="entry name" value="REC_Rcp-like"/>
    <property type="match status" value="1"/>
</dbReference>
<feature type="domain" description="Response regulatory" evidence="2">
    <location>
        <begin position="17"/>
        <end position="145"/>
    </location>
</feature>
<keyword evidence="1" id="KW-0597">Phosphoprotein</keyword>
<dbReference type="PROSITE" id="PS50110">
    <property type="entry name" value="RESPONSE_REGULATORY"/>
    <property type="match status" value="1"/>
</dbReference>
<evidence type="ECO:0000259" key="2">
    <source>
        <dbReference type="PROSITE" id="PS50110"/>
    </source>
</evidence>
<dbReference type="PANTHER" id="PTHR44520:SF2">
    <property type="entry name" value="RESPONSE REGULATOR RCP1"/>
    <property type="match status" value="1"/>
</dbReference>
<dbReference type="Proteomes" id="UP001250932">
    <property type="component" value="Unassembled WGS sequence"/>
</dbReference>
<dbReference type="PANTHER" id="PTHR44520">
    <property type="entry name" value="RESPONSE REGULATOR RCP1-RELATED"/>
    <property type="match status" value="1"/>
</dbReference>